<comment type="caution">
    <text evidence="2">The sequence shown here is derived from an EMBL/GenBank/DDBJ whole genome shotgun (WGS) entry which is preliminary data.</text>
</comment>
<reference evidence="2 3" key="1">
    <citation type="submission" date="2020-03" db="EMBL/GenBank/DDBJ databases">
        <title>Genome Sequence of industrial isolate, B5A.</title>
        <authorList>
            <person name="Sharma S."/>
            <person name="Patil P.B."/>
            <person name="Korpole S."/>
        </authorList>
    </citation>
    <scope>NUCLEOTIDE SEQUENCE [LARGE SCALE GENOMIC DNA]</scope>
    <source>
        <strain evidence="2 3">PI-S10-B5A</strain>
    </source>
</reference>
<keyword evidence="1 2" id="KW-0560">Oxidoreductase</keyword>
<dbReference type="EMBL" id="JAAOXG010000026">
    <property type="protein sequence ID" value="NNJ30859.1"/>
    <property type="molecule type" value="Genomic_DNA"/>
</dbReference>
<dbReference type="RefSeq" id="WP_170822042.1">
    <property type="nucleotide sequence ID" value="NZ_JAAOXG010000026.1"/>
</dbReference>
<accession>A0ABX1VSX0</accession>
<dbReference type="Gene3D" id="1.10.1530.10">
    <property type="match status" value="1"/>
</dbReference>
<dbReference type="Pfam" id="PF02615">
    <property type="entry name" value="Ldh_2"/>
    <property type="match status" value="1"/>
</dbReference>
<dbReference type="InterPro" id="IPR043144">
    <property type="entry name" value="Mal/L-sulf/L-lact_DH-like_ah"/>
</dbReference>
<proteinExistence type="predicted"/>
<organism evidence="2 3">
    <name type="scientific">Lacrimispora defluvii</name>
    <dbReference type="NCBI Taxonomy" id="2719233"/>
    <lineage>
        <taxon>Bacteria</taxon>
        <taxon>Bacillati</taxon>
        <taxon>Bacillota</taxon>
        <taxon>Clostridia</taxon>
        <taxon>Lachnospirales</taxon>
        <taxon>Lachnospiraceae</taxon>
        <taxon>Lacrimispora</taxon>
    </lineage>
</organism>
<dbReference type="NCBIfam" id="NF009750">
    <property type="entry name" value="PRK13260.1"/>
    <property type="match status" value="1"/>
</dbReference>
<protein>
    <submittedName>
        <fullName evidence="2">3-dehydro-L-gulonate 2-dehydrogenase</fullName>
        <ecNumber evidence="2">1.1.1.130</ecNumber>
    </submittedName>
</protein>
<dbReference type="EC" id="1.1.1.130" evidence="2"/>
<dbReference type="Proteomes" id="UP000539052">
    <property type="component" value="Unassembled WGS sequence"/>
</dbReference>
<dbReference type="SUPFAM" id="SSF89733">
    <property type="entry name" value="L-sulfolactate dehydrogenase-like"/>
    <property type="match status" value="1"/>
</dbReference>
<gene>
    <name evidence="2" type="primary">yiaK</name>
    <name evidence="2" type="ORF">G9470_13800</name>
</gene>
<dbReference type="InterPro" id="IPR043143">
    <property type="entry name" value="Mal/L-sulf/L-lact_DH-like_NADP"/>
</dbReference>
<evidence type="ECO:0000313" key="3">
    <source>
        <dbReference type="Proteomes" id="UP000539052"/>
    </source>
</evidence>
<sequence length="335" mass="36836">MRVKYDDLLLKFEKILISRGFSKEHASSAASVFAKNSLDGIYSHGVNRFPRVVEYLDRGEIDPNAVASCEIQLGAFERWNGLRGFGPLNAKLAMDRACELAKTYGIAIVALGNNNHWMRGGSYGWQAAEQGCIGICWSNTMPNMPAWGGKDRKIGNNPLVISIPKSDGKHVVIDCAVSQFSYGKIEEMKLKGQQLPVPGGYDTQGNLTTDPEEIEKTWRVLPMGYWKGSGISIALDVIATVLTNQNSVAKIGTFNDEVGLTQIMIAIDPMKGNTVEITDGIIEEILADIKSSVPVKEGGEVYYPGELELNTREENLKNGIPIIDEVWDKLNLLEN</sequence>
<dbReference type="InterPro" id="IPR003767">
    <property type="entry name" value="Malate/L-lactate_DH-like"/>
</dbReference>
<evidence type="ECO:0000256" key="1">
    <source>
        <dbReference type="ARBA" id="ARBA00023002"/>
    </source>
</evidence>
<keyword evidence="3" id="KW-1185">Reference proteome</keyword>
<dbReference type="PANTHER" id="PTHR11091">
    <property type="entry name" value="OXIDOREDUCTASE-RELATED"/>
    <property type="match status" value="1"/>
</dbReference>
<name>A0ABX1VSX0_9FIRM</name>
<dbReference type="Gene3D" id="3.30.1370.60">
    <property type="entry name" value="Hypothetical oxidoreductase yiak, domain 2"/>
    <property type="match status" value="1"/>
</dbReference>
<dbReference type="InterPro" id="IPR036111">
    <property type="entry name" value="Mal/L-sulfo/L-lacto_DH-like_sf"/>
</dbReference>
<dbReference type="GO" id="GO:0047559">
    <property type="term" value="F:3-dehydro-L-gulonate 2-dehydrogenase activity"/>
    <property type="evidence" value="ECO:0007669"/>
    <property type="project" value="UniProtKB-EC"/>
</dbReference>
<evidence type="ECO:0000313" key="2">
    <source>
        <dbReference type="EMBL" id="NNJ30859.1"/>
    </source>
</evidence>
<dbReference type="PANTHER" id="PTHR11091:SF3">
    <property type="entry name" value="2,3-DIKETO-L-GULONATE REDUCTASE"/>
    <property type="match status" value="1"/>
</dbReference>